<comment type="caution">
    <text evidence="1">The sequence shown here is derived from an EMBL/GenBank/DDBJ whole genome shotgun (WGS) entry which is preliminary data.</text>
</comment>
<dbReference type="EMBL" id="AAOA02000001">
    <property type="protein sequence ID" value="ESZ89440.1"/>
    <property type="molecule type" value="Genomic_DNA"/>
</dbReference>
<dbReference type="Proteomes" id="UP000019205">
    <property type="component" value="Chromosome"/>
</dbReference>
<dbReference type="HOGENOM" id="CLU_1903110_0_0_6"/>
<dbReference type="AlphaFoldDB" id="V7HVR2"/>
<evidence type="ECO:0000313" key="1">
    <source>
        <dbReference type="EMBL" id="ESZ89440.1"/>
    </source>
</evidence>
<keyword evidence="2" id="KW-1185">Reference proteome</keyword>
<accession>V7HVR2</accession>
<protein>
    <submittedName>
        <fullName evidence="1">Uncharacterized protein</fullName>
    </submittedName>
</protein>
<proteinExistence type="predicted"/>
<gene>
    <name evidence="1" type="ORF">KT71_002514</name>
</gene>
<dbReference type="STRING" id="314285.KT71_002514"/>
<reference evidence="1 2" key="2">
    <citation type="journal article" date="2009" name="PLoS ONE">
        <title>The photosynthetic apparatus and its regulation in the aerobic gammaproteobacterium Congregibacter litoralis gen. nov., sp. nov.</title>
        <authorList>
            <person name="Spring S."/>
            <person name="Lunsdorf H."/>
            <person name="Fuchs B.M."/>
            <person name="Tindall B.J."/>
        </authorList>
    </citation>
    <scope>NUCLEOTIDE SEQUENCE [LARGE SCALE GENOMIC DNA]</scope>
    <source>
        <strain evidence="1">KT71</strain>
    </source>
</reference>
<reference evidence="1 2" key="1">
    <citation type="journal article" date="2007" name="Proc. Natl. Acad. Sci. U.S.A.">
        <title>Characterization of a marine gammaproteobacterium capable of aerobic anoxygenic photosynthesis.</title>
        <authorList>
            <person name="Fuchs B.M."/>
            <person name="Spring S."/>
            <person name="Teeling H."/>
            <person name="Quast C."/>
            <person name="Wulf J."/>
            <person name="Schattenhofer M."/>
            <person name="Yan S."/>
            <person name="Ferriera S."/>
            <person name="Johnson J."/>
            <person name="Glockner F.O."/>
            <person name="Amann R."/>
        </authorList>
    </citation>
    <scope>NUCLEOTIDE SEQUENCE [LARGE SCALE GENOMIC DNA]</scope>
    <source>
        <strain evidence="1">KT71</strain>
    </source>
</reference>
<name>V7HVR2_9GAMM</name>
<dbReference type="eggNOG" id="COG4771">
    <property type="taxonomic scope" value="Bacteria"/>
</dbReference>
<organism evidence="1 2">
    <name type="scientific">Congregibacter litoralis KT71</name>
    <dbReference type="NCBI Taxonomy" id="314285"/>
    <lineage>
        <taxon>Bacteria</taxon>
        <taxon>Pseudomonadati</taxon>
        <taxon>Pseudomonadota</taxon>
        <taxon>Gammaproteobacteria</taxon>
        <taxon>Cellvibrionales</taxon>
        <taxon>Halieaceae</taxon>
        <taxon>Congregibacter</taxon>
    </lineage>
</organism>
<sequence>MDLALRKDRSDISWIRFTELRAMYLFTLCLSAMSFGDAAKAQANEIEEIVVQATRSGRRVQDQTLRVEVLSQEEVDEKISMRPGNISMMLNETGSTPIPRTVLKRLKTSGLALPLFVSCEDYGIARCSQIYLL</sequence>
<evidence type="ECO:0000313" key="2">
    <source>
        <dbReference type="Proteomes" id="UP000019205"/>
    </source>
</evidence>